<gene>
    <name evidence="4" type="ORF">DTER00134_LOCUS20135</name>
</gene>
<evidence type="ECO:0008006" key="5">
    <source>
        <dbReference type="Google" id="ProtNLM"/>
    </source>
</evidence>
<dbReference type="InterPro" id="IPR013784">
    <property type="entry name" value="Carb-bd-like_fold"/>
</dbReference>
<dbReference type="InterPro" id="IPR003034">
    <property type="entry name" value="SAP_dom"/>
</dbReference>
<dbReference type="PROSITE" id="PS50800">
    <property type="entry name" value="SAP"/>
    <property type="match status" value="1"/>
</dbReference>
<proteinExistence type="predicted"/>
<dbReference type="InterPro" id="IPR002044">
    <property type="entry name" value="CBM20"/>
</dbReference>
<feature type="domain" description="CBM20" evidence="3">
    <location>
        <begin position="46"/>
        <end position="151"/>
    </location>
</feature>
<protein>
    <recommendedName>
        <fullName evidence="5">CBM20 domain-containing protein</fullName>
    </recommendedName>
</protein>
<feature type="compositionally biased region" description="Low complexity" evidence="1">
    <location>
        <begin position="254"/>
        <end position="272"/>
    </location>
</feature>
<organism evidence="4">
    <name type="scientific">Dunaliella tertiolecta</name>
    <name type="common">Green alga</name>
    <dbReference type="NCBI Taxonomy" id="3047"/>
    <lineage>
        <taxon>Eukaryota</taxon>
        <taxon>Viridiplantae</taxon>
        <taxon>Chlorophyta</taxon>
        <taxon>core chlorophytes</taxon>
        <taxon>Chlorophyceae</taxon>
        <taxon>CS clade</taxon>
        <taxon>Chlamydomonadales</taxon>
        <taxon>Dunaliellaceae</taxon>
        <taxon>Dunaliella</taxon>
    </lineage>
</organism>
<dbReference type="SUPFAM" id="SSF49452">
    <property type="entry name" value="Starch-binding domain-like"/>
    <property type="match status" value="1"/>
</dbReference>
<feature type="compositionally biased region" description="Low complexity" evidence="1">
    <location>
        <begin position="179"/>
        <end position="190"/>
    </location>
</feature>
<evidence type="ECO:0000256" key="1">
    <source>
        <dbReference type="SAM" id="MobiDB-lite"/>
    </source>
</evidence>
<reference evidence="4" key="1">
    <citation type="submission" date="2021-01" db="EMBL/GenBank/DDBJ databases">
        <authorList>
            <person name="Corre E."/>
            <person name="Pelletier E."/>
            <person name="Niang G."/>
            <person name="Scheremetjew M."/>
            <person name="Finn R."/>
            <person name="Kale V."/>
            <person name="Holt S."/>
            <person name="Cochrane G."/>
            <person name="Meng A."/>
            <person name="Brown T."/>
            <person name="Cohen L."/>
        </authorList>
    </citation>
    <scope>NUCLEOTIDE SEQUENCE</scope>
    <source>
        <strain evidence="4">CCMP1320</strain>
    </source>
</reference>
<dbReference type="SUPFAM" id="SSF68906">
    <property type="entry name" value="SAP domain"/>
    <property type="match status" value="1"/>
</dbReference>
<feature type="region of interest" description="Disordered" evidence="1">
    <location>
        <begin position="157"/>
        <end position="399"/>
    </location>
</feature>
<dbReference type="Pfam" id="PF02037">
    <property type="entry name" value="SAP"/>
    <property type="match status" value="1"/>
</dbReference>
<name>A0A7S3VSM7_DUNTE</name>
<feature type="compositionally biased region" description="Low complexity" evidence="1">
    <location>
        <begin position="334"/>
        <end position="355"/>
    </location>
</feature>
<dbReference type="AlphaFoldDB" id="A0A7S3VSM7"/>
<dbReference type="SMART" id="SM01065">
    <property type="entry name" value="CBM_2"/>
    <property type="match status" value="1"/>
</dbReference>
<dbReference type="InterPro" id="IPR013783">
    <property type="entry name" value="Ig-like_fold"/>
</dbReference>
<dbReference type="Gene3D" id="2.60.40.10">
    <property type="entry name" value="Immunoglobulins"/>
    <property type="match status" value="1"/>
</dbReference>
<dbReference type="SMART" id="SM00513">
    <property type="entry name" value="SAP"/>
    <property type="match status" value="1"/>
</dbReference>
<dbReference type="Gene3D" id="1.10.720.30">
    <property type="entry name" value="SAP domain"/>
    <property type="match status" value="1"/>
</dbReference>
<dbReference type="InterPro" id="IPR036361">
    <property type="entry name" value="SAP_dom_sf"/>
</dbReference>
<dbReference type="Pfam" id="PF00686">
    <property type="entry name" value="CBM_20"/>
    <property type="match status" value="1"/>
</dbReference>
<accession>A0A7S3VSM7</accession>
<dbReference type="PROSITE" id="PS51166">
    <property type="entry name" value="CBM20"/>
    <property type="match status" value="1"/>
</dbReference>
<evidence type="ECO:0000259" key="2">
    <source>
        <dbReference type="PROSITE" id="PS50800"/>
    </source>
</evidence>
<feature type="compositionally biased region" description="Low complexity" evidence="1">
    <location>
        <begin position="224"/>
        <end position="244"/>
    </location>
</feature>
<dbReference type="EMBL" id="HBIP01033016">
    <property type="protein sequence ID" value="CAE0505062.1"/>
    <property type="molecule type" value="Transcribed_RNA"/>
</dbReference>
<sequence>MLFGKRAYLRKHCCPAPLPHGVRGQLIRCRTNSGESQEIQEWQRIAQEAKLVLVRLTVKKALQWGESMGILGSSEGLGSWSQSPGSIVRMSWSQGDSWKTDVWLPYGDVEYKYLITSEDGEFKEWQQVAQNKTIRLSSEVLVYDVVDSWDSQEHVEFSTVAAPPPPSGAGTESPSPVTAGSGNDGSAASAPEAIVRQEGNEPQEDGSQSNNRGSSAEGGGGSVGARSNESSSSEAVASSNSSRVGAGGSGGSSSRGSLNSSSNGNSSSSSNGSGSGTGGTRYPKGYQVGQNGLPPPNLRYPQDQYHQHYHQSEAAEGGMHDGSSNNNSRPRDFLNGSQASSSSLTTSNGTASTSSHGWRAVRGGTDSEGATNGGGSRYRREADGGSNNGGAGGADENSVLGRKSKALTADSTRGSLSNKFQDLTISELQHEAKRRNLPCFGNRNALLKRLKEAVGQDRTGVLG</sequence>
<evidence type="ECO:0000259" key="3">
    <source>
        <dbReference type="PROSITE" id="PS51166"/>
    </source>
</evidence>
<evidence type="ECO:0000313" key="4">
    <source>
        <dbReference type="EMBL" id="CAE0505062.1"/>
    </source>
</evidence>
<dbReference type="GO" id="GO:2001070">
    <property type="term" value="F:starch binding"/>
    <property type="evidence" value="ECO:0007669"/>
    <property type="project" value="InterPro"/>
</dbReference>
<feature type="domain" description="SAP" evidence="2">
    <location>
        <begin position="420"/>
        <end position="454"/>
    </location>
</feature>